<organism evidence="2 3">
    <name type="scientific">Vibrio ichthyoenteri ATCC 700023</name>
    <dbReference type="NCBI Taxonomy" id="870968"/>
    <lineage>
        <taxon>Bacteria</taxon>
        <taxon>Pseudomonadati</taxon>
        <taxon>Pseudomonadota</taxon>
        <taxon>Gammaproteobacteria</taxon>
        <taxon>Vibrionales</taxon>
        <taxon>Vibrionaceae</taxon>
        <taxon>Vibrio</taxon>
    </lineage>
</organism>
<dbReference type="AlphaFoldDB" id="F9S651"/>
<evidence type="ECO:0000313" key="2">
    <source>
        <dbReference type="EMBL" id="EGU34012.1"/>
    </source>
</evidence>
<protein>
    <submittedName>
        <fullName evidence="2">Uncharacterized protein</fullName>
    </submittedName>
</protein>
<evidence type="ECO:0000256" key="1">
    <source>
        <dbReference type="SAM" id="SignalP"/>
    </source>
</evidence>
<dbReference type="RefSeq" id="WP_006713968.1">
    <property type="nucleotide sequence ID" value="NZ_AFWF01000256.1"/>
</dbReference>
<comment type="caution">
    <text evidence="2">The sequence shown here is derived from an EMBL/GenBank/DDBJ whole genome shotgun (WGS) entry which is preliminary data.</text>
</comment>
<feature type="chain" id="PRO_5003387415" evidence="1">
    <location>
        <begin position="22"/>
        <end position="273"/>
    </location>
</feature>
<name>F9S651_9VIBR</name>
<keyword evidence="3" id="KW-1185">Reference proteome</keyword>
<keyword evidence="1" id="KW-0732">Signal</keyword>
<proteinExistence type="predicted"/>
<feature type="signal peptide" evidence="1">
    <location>
        <begin position="1"/>
        <end position="21"/>
    </location>
</feature>
<dbReference type="Proteomes" id="UP000004605">
    <property type="component" value="Unassembled WGS sequence"/>
</dbReference>
<sequence length="273" mass="30894">MNKKTLLVVAALVSVTVISIATKPNSEGLVLPSCDTQPIVDTEVHFFVDNDVLEQSNKQEVSDFFTRSIKQSNLILTNSCIPMTRSLGNITYVDIDKNNIQDMYTIHRELEKRLNTDNLHQLFPMPNQYYGIVLEKKYQDITGFSGMTETNLSQQFFALAMHSSLFTLEHELGHLAWAEHLEGHPIPNLGKWLQSTTPPDLQHHLKPYARAYKCGTAGTVMSYENELLPIYSNPETTYRAEVCGHAEDGDNARVLREFAYSLAEKLDSKIITK</sequence>
<evidence type="ECO:0000313" key="3">
    <source>
        <dbReference type="Proteomes" id="UP000004605"/>
    </source>
</evidence>
<reference evidence="2 3" key="1">
    <citation type="journal article" date="2012" name="Int. J. Syst. Evol. Microbiol.">
        <title>Vibrio caribbeanicus sp. nov., isolated from the marine sponge Scleritoderma cyanea.</title>
        <authorList>
            <person name="Hoffmann M."/>
            <person name="Monday S.R."/>
            <person name="Allard M.W."/>
            <person name="Strain E.A."/>
            <person name="Whittaker P."/>
            <person name="Naum M."/>
            <person name="McCarthy P.J."/>
            <person name="Lopez J.V."/>
            <person name="Fischer M."/>
            <person name="Brown E.W."/>
        </authorList>
    </citation>
    <scope>NUCLEOTIDE SEQUENCE [LARGE SCALE GENOMIC DNA]</scope>
    <source>
        <strain evidence="2 3">ATCC 700023</strain>
    </source>
</reference>
<accession>F9S651</accession>
<dbReference type="OrthoDB" id="5818880at2"/>
<dbReference type="EMBL" id="AFWF01000256">
    <property type="protein sequence ID" value="EGU34012.1"/>
    <property type="molecule type" value="Genomic_DNA"/>
</dbReference>
<gene>
    <name evidence="2" type="ORF">VII00023_15376</name>
</gene>